<evidence type="ECO:0000313" key="2">
    <source>
        <dbReference type="Proteomes" id="UP000251617"/>
    </source>
</evidence>
<accession>A0AAD0L775</accession>
<protein>
    <submittedName>
        <fullName evidence="1">Histidine phosphatase family protein</fullName>
    </submittedName>
</protein>
<dbReference type="SMART" id="SM00855">
    <property type="entry name" value="PGAM"/>
    <property type="match status" value="1"/>
</dbReference>
<dbReference type="InterPro" id="IPR013078">
    <property type="entry name" value="His_Pase_superF_clade-1"/>
</dbReference>
<evidence type="ECO:0000313" key="1">
    <source>
        <dbReference type="EMBL" id="AXA24302.1"/>
    </source>
</evidence>
<dbReference type="Gene3D" id="3.40.50.1240">
    <property type="entry name" value="Phosphoglycerate mutase-like"/>
    <property type="match status" value="1"/>
</dbReference>
<name>A0AAD0L775_PSEPU</name>
<dbReference type="RefSeq" id="WP_112897854.1">
    <property type="nucleotide sequence ID" value="NZ_CP030750.1"/>
</dbReference>
<dbReference type="Proteomes" id="UP000251617">
    <property type="component" value="Chromosome"/>
</dbReference>
<organism evidence="1 2">
    <name type="scientific">Pseudomonas putida</name>
    <name type="common">Arthrobacter siderocapsulatus</name>
    <dbReference type="NCBI Taxonomy" id="303"/>
    <lineage>
        <taxon>Bacteria</taxon>
        <taxon>Pseudomonadati</taxon>
        <taxon>Pseudomonadota</taxon>
        <taxon>Gammaproteobacteria</taxon>
        <taxon>Pseudomonadales</taxon>
        <taxon>Pseudomonadaceae</taxon>
        <taxon>Pseudomonas</taxon>
    </lineage>
</organism>
<sequence length="181" mass="19965">MKAVRLTLVCHALTHAQKTGRFALADDPVLGDSPLLKAVPDGVQVLSAPELRARETAAWLAPEVRLETALADCDMGHWQGVALKQLQREQSEALAWWQVDVDAAPHGGESFAALHKRVAQWLEAFDTPGDWWAVTHPMVMRAAMVEVLGSSLGAYQRIDIPPCSRLELSRTEVWRMRLGPA</sequence>
<dbReference type="SUPFAM" id="SSF53254">
    <property type="entry name" value="Phosphoglycerate mutase-like"/>
    <property type="match status" value="1"/>
</dbReference>
<proteinExistence type="predicted"/>
<dbReference type="EMBL" id="CP030750">
    <property type="protein sequence ID" value="AXA24302.1"/>
    <property type="molecule type" value="Genomic_DNA"/>
</dbReference>
<dbReference type="InterPro" id="IPR029033">
    <property type="entry name" value="His_PPase_superfam"/>
</dbReference>
<dbReference type="Pfam" id="PF00300">
    <property type="entry name" value="His_Phos_1"/>
    <property type="match status" value="1"/>
</dbReference>
<reference evidence="1 2" key="1">
    <citation type="submission" date="2018-06" db="EMBL/GenBank/DDBJ databases">
        <title>The genome of Pseudomonas putida NX-1, a lignin degrader.</title>
        <authorList>
            <person name="Xu Z."/>
        </authorList>
    </citation>
    <scope>NUCLEOTIDE SEQUENCE [LARGE SCALE GENOMIC DNA]</scope>
    <source>
        <strain evidence="1 2">NX-1</strain>
    </source>
</reference>
<dbReference type="AlphaFoldDB" id="A0AAD0L775"/>
<gene>
    <name evidence="1" type="ORF">C1S65_09320</name>
</gene>